<dbReference type="EMBL" id="JAPNKA010000001">
    <property type="protein sequence ID" value="MCY1078991.1"/>
    <property type="molecule type" value="Genomic_DNA"/>
</dbReference>
<evidence type="ECO:0000313" key="10">
    <source>
        <dbReference type="Proteomes" id="UP001207654"/>
    </source>
</evidence>
<feature type="domain" description="Teneurin-like YD-shell" evidence="8">
    <location>
        <begin position="1172"/>
        <end position="1319"/>
    </location>
</feature>
<evidence type="ECO:0000256" key="4">
    <source>
        <dbReference type="ARBA" id="ARBA00022737"/>
    </source>
</evidence>
<gene>
    <name evidence="9" type="ORF">OV287_31475</name>
</gene>
<dbReference type="InterPro" id="IPR022385">
    <property type="entry name" value="Rhs_assc_core"/>
</dbReference>
<feature type="signal peptide" evidence="7">
    <location>
        <begin position="1"/>
        <end position="16"/>
    </location>
</feature>
<dbReference type="InterPro" id="IPR056823">
    <property type="entry name" value="TEN-like_YD-shell"/>
</dbReference>
<organism evidence="9 10">
    <name type="scientific">Archangium lansingense</name>
    <dbReference type="NCBI Taxonomy" id="2995310"/>
    <lineage>
        <taxon>Bacteria</taxon>
        <taxon>Pseudomonadati</taxon>
        <taxon>Myxococcota</taxon>
        <taxon>Myxococcia</taxon>
        <taxon>Myxococcales</taxon>
        <taxon>Cystobacterineae</taxon>
        <taxon>Archangiaceae</taxon>
        <taxon>Archangium</taxon>
    </lineage>
</organism>
<feature type="transmembrane region" description="Helical" evidence="6">
    <location>
        <begin position="1647"/>
        <end position="1676"/>
    </location>
</feature>
<evidence type="ECO:0000313" key="9">
    <source>
        <dbReference type="EMBL" id="MCY1078991.1"/>
    </source>
</evidence>
<dbReference type="InterPro" id="IPR031325">
    <property type="entry name" value="RHS_repeat"/>
</dbReference>
<accession>A0ABT4ABE1</accession>
<dbReference type="PANTHER" id="PTHR32305:SF15">
    <property type="entry name" value="PROTEIN RHSA-RELATED"/>
    <property type="match status" value="1"/>
</dbReference>
<keyword evidence="4" id="KW-0677">Repeat</keyword>
<dbReference type="InterPro" id="IPR013517">
    <property type="entry name" value="FG-GAP"/>
</dbReference>
<comment type="caution">
    <text evidence="9">The sequence shown here is derived from an EMBL/GenBank/DDBJ whole genome shotgun (WGS) entry which is preliminary data.</text>
</comment>
<dbReference type="Pfam" id="PF13517">
    <property type="entry name" value="FG-GAP_3"/>
    <property type="match status" value="3"/>
</dbReference>
<feature type="domain" description="Teneurin-like YD-shell" evidence="8">
    <location>
        <begin position="1368"/>
        <end position="1636"/>
    </location>
</feature>
<name>A0ABT4ABE1_9BACT</name>
<dbReference type="Proteomes" id="UP001207654">
    <property type="component" value="Unassembled WGS sequence"/>
</dbReference>
<dbReference type="Pfam" id="PF05593">
    <property type="entry name" value="RHS_repeat"/>
    <property type="match status" value="1"/>
</dbReference>
<dbReference type="InterPro" id="IPR050708">
    <property type="entry name" value="T6SS_VgrG/RHS"/>
</dbReference>
<dbReference type="NCBIfam" id="TIGR01643">
    <property type="entry name" value="YD_repeat_2x"/>
    <property type="match status" value="4"/>
</dbReference>
<keyword evidence="6" id="KW-1133">Transmembrane helix</keyword>
<dbReference type="NCBIfam" id="TIGR03696">
    <property type="entry name" value="Rhs_assc_core"/>
    <property type="match status" value="1"/>
</dbReference>
<keyword evidence="3 7" id="KW-0732">Signal</keyword>
<evidence type="ECO:0000256" key="1">
    <source>
        <dbReference type="ARBA" id="ARBA00004613"/>
    </source>
</evidence>
<keyword evidence="6" id="KW-0812">Transmembrane</keyword>
<dbReference type="InterPro" id="IPR028994">
    <property type="entry name" value="Integrin_alpha_N"/>
</dbReference>
<dbReference type="RefSeq" id="WP_267537747.1">
    <property type="nucleotide sequence ID" value="NZ_JAPNKA010000001.1"/>
</dbReference>
<keyword evidence="5" id="KW-0843">Virulence</keyword>
<evidence type="ECO:0000256" key="5">
    <source>
        <dbReference type="ARBA" id="ARBA00023026"/>
    </source>
</evidence>
<dbReference type="InterPro" id="IPR006530">
    <property type="entry name" value="YD"/>
</dbReference>
<keyword evidence="10" id="KW-1185">Reference proteome</keyword>
<feature type="transmembrane region" description="Helical" evidence="6">
    <location>
        <begin position="1688"/>
        <end position="1710"/>
    </location>
</feature>
<proteinExistence type="predicted"/>
<dbReference type="InterPro" id="IPR003284">
    <property type="entry name" value="Sal_SpvB"/>
</dbReference>
<dbReference type="Gene3D" id="2.130.10.130">
    <property type="entry name" value="Integrin alpha, N-terminal"/>
    <property type="match status" value="1"/>
</dbReference>
<keyword evidence="2" id="KW-0964">Secreted</keyword>
<evidence type="ECO:0000256" key="2">
    <source>
        <dbReference type="ARBA" id="ARBA00022525"/>
    </source>
</evidence>
<protein>
    <submittedName>
        <fullName evidence="9">FG-GAP-like repeat-containing protein</fullName>
    </submittedName>
</protein>
<keyword evidence="6" id="KW-0472">Membrane</keyword>
<dbReference type="Gene3D" id="2.180.10.10">
    <property type="entry name" value="RHS repeat-associated core"/>
    <property type="match status" value="2"/>
</dbReference>
<feature type="chain" id="PRO_5047137021" evidence="7">
    <location>
        <begin position="17"/>
        <end position="1923"/>
    </location>
</feature>
<evidence type="ECO:0000259" key="8">
    <source>
        <dbReference type="Pfam" id="PF25023"/>
    </source>
</evidence>
<evidence type="ECO:0000256" key="3">
    <source>
        <dbReference type="ARBA" id="ARBA00022729"/>
    </source>
</evidence>
<dbReference type="Gene3D" id="2.40.128.340">
    <property type="match status" value="2"/>
</dbReference>
<dbReference type="Pfam" id="PF03534">
    <property type="entry name" value="SpvB"/>
    <property type="match status" value="1"/>
</dbReference>
<reference evidence="9 10" key="1">
    <citation type="submission" date="2022-11" db="EMBL/GenBank/DDBJ databases">
        <title>Minimal conservation of predation-associated metabolite biosynthetic gene clusters underscores biosynthetic potential of Myxococcota including descriptions for ten novel species: Archangium lansinium sp. nov., Myxococcus landrumus sp. nov., Nannocystis bai.</title>
        <authorList>
            <person name="Ahearne A."/>
            <person name="Stevens C."/>
            <person name="Phillips K."/>
        </authorList>
    </citation>
    <scope>NUCLEOTIDE SEQUENCE [LARGE SCALE GENOMIC DNA]</scope>
    <source>
        <strain evidence="9 10">MIWBW</strain>
    </source>
</reference>
<sequence length="1923" mass="206090">MLLLAVLTLVPGPAAATEQAGRNGDGVNTFYGGYQEHIPLEAPRFHGIEPKLSLAYNSSSGNGFVGVGWRLQGFSVLERTNPGKGAPGYNGSDIYILDGQELFPCASGSTSPSCTTGGTHSAKIENYLRIKYDGASNRWEITQKDGTKATYDALYTTSGGTFRWGLARVADTNGNIVTYGWWCDGSPHLDCYPSSVAYNGTTVTLHREGRPDVTTFADGRSLGRTSYRLKTIDVQVSGSRVRAYKLAYTASGGTSRSLLASVQQFGKDASLDASGTVTGGTALPAMSYGYTASGLAFTQYPDAIGATALNGNDAHAMHAGDFNGDGRHDVYVYWPTAGTNRLFLSNGNGTFTQYLDPIGAASLNGTDAHTMHVGDYNGDGKSDVYVYWPTAGTNRLFVSNGNGTFTQYSDPIGVASLNGTDAHAMHVGDYNGDGRSDVYVYWPTAGTNRLFLSNGNGTFTQYSDPIGAASLNGTDAHTMYVGDYNGDGRSDVYVYWPTAGTNRLFVSNGNGTFTQYSDPIGAAALNGTDAHAMHVGDYNGDGKSDVYVYWPTAGTNRLFVSNGNGTFTQYSDPIGAAALNGNDAHAMHVGDYNGDGRSDVYVYWPTAGTNRLFLSNGNGTFTQYSDPIGAAALNGNDAHAMHVGDYNGDGKSDVYVYWPTAGTNRLFLGAGATPDLLSSVSNGLGGTTAVSYAPSSAWANTYLPVGMLLQTVTAVTTSDGRGSSSTTSYKYTGALWSSLERRLLGYRKVTSVLDAAGNYTETYYHQHVGCISKPEVTYHRDAAGNIYKYSTFGYSENAAPPYTSLMTQRWEYECNLSASCRRTLLQIGYDEYGNGYLTYEHGDYDAAGDERTSLRGLYPNKTAYIVGLPAYENIYAGVGTTGTLLKQTLNEYDGNGTYAAAPTVGRLSRQRAWNNQTGGYITRGFGYDAWGNRTSETDERGATTTHEFDGTYHLQETRRCNALGQCSTKTWDGVLSLVKSETDINGNTTTYTHDALGRPLQTRLPDGSTESFAYLDWGNPNLQRIRQTFSDSTADGLWTEVYEDGMGRRYKTVKEGGLVQETHYNDGSTRVWKKSSWYGPGETPQYQVFSFDGLGRLRTVTNPDGTRGQRAYGNGSVTSYNELGQEQVTWFDAYGQMTQVREKNGTTYQYTAYRYDLLGNLIRVTDAAGNATTVTWDSLGRKLTGCDPDTGCSSYTYDESGHLLTRRDAKGQTTTYTYDVVGRALTKTLADGRKSQWTHDEAGHGASQGAVTSLVFPSGSESRSYDFAGRVTSTTKCVSGYCYTLQYGYDVTGRMASVTYPDGERVTYGYDAQGRLASVSGYVNGFSYNGRGQLVSATYANGTTARFNYSDTRQWLKDASVTGPAGLLYQASYGYDAGGRVTSMTSASNSFSNLSYTYDELNRLTGTSGAQAQSFSYDALGNITWSSQLGGHAYSDGQHRHAVTSAGGTSYLYDANGNLLSGDGRTLEWDSDDRLAKVITARGTTSFAYDADGQRLVKSDPSGITRYFGPLLELGPNGLTRSYYAGTLLVARRDASGVYWYHQDHLGSVRAITNQAGVKVASYDYAPFGAVVAASSSASNTLGYGGHVTDETGLIYMNARYYDPKLGRFISPDSLVPSAANPQAFNRYAYVYNNPISNIDPTGHVPVVAAIATAVSVGVATGFAGTAFVISVIGAATMTVGYILEDPMLMSIGGVLLGAASAYTFGAGFLGNAGTAQAAWVGGTTSALTSPVSPLDPKLKQAIGWAYTAQSLFHEFKQLDENIEKGADKLSKRITSEDQARIEALKDAKLKALSPENKALLDDSSWTPWQKQYGEVVKKITNNALTAQEAVALNSTGGLVGPSGGVATRMLDAATGWIPGVRVHSVLHDAAGFLRTEFGVGPGYLYLSGNYFNMTATNPLAGQVEGLTGTGGHSVAALFPRLF</sequence>
<evidence type="ECO:0000256" key="6">
    <source>
        <dbReference type="SAM" id="Phobius"/>
    </source>
</evidence>
<dbReference type="Pfam" id="PF25023">
    <property type="entry name" value="TEN_YD-shell"/>
    <property type="match status" value="2"/>
</dbReference>
<dbReference type="PANTHER" id="PTHR32305">
    <property type="match status" value="1"/>
</dbReference>
<comment type="subcellular location">
    <subcellularLocation>
        <location evidence="1">Secreted</location>
    </subcellularLocation>
</comment>
<dbReference type="SUPFAM" id="SSF69318">
    <property type="entry name" value="Integrin alpha N-terminal domain"/>
    <property type="match status" value="1"/>
</dbReference>
<evidence type="ECO:0000256" key="7">
    <source>
        <dbReference type="SAM" id="SignalP"/>
    </source>
</evidence>